<evidence type="ECO:0000313" key="6">
    <source>
        <dbReference type="Proteomes" id="UP001235939"/>
    </source>
</evidence>
<name>A0ABY6KJQ0_9ARAC</name>
<comment type="subcellular location">
    <subcellularLocation>
        <location evidence="1">Nucleus</location>
    </subcellularLocation>
</comment>
<dbReference type="Gene3D" id="1.10.10.60">
    <property type="entry name" value="Homeodomain-like"/>
    <property type="match status" value="1"/>
</dbReference>
<reference evidence="5 6" key="1">
    <citation type="submission" date="2022-01" db="EMBL/GenBank/DDBJ databases">
        <title>A chromosomal length assembly of Cordylochernes scorpioides.</title>
        <authorList>
            <person name="Zeh D."/>
            <person name="Zeh J."/>
        </authorList>
    </citation>
    <scope>NUCLEOTIDE SEQUENCE [LARGE SCALE GENOMIC DNA]</scope>
    <source>
        <strain evidence="5">IN4F17</strain>
        <tissue evidence="5">Whole Body</tissue>
    </source>
</reference>
<evidence type="ECO:0000256" key="2">
    <source>
        <dbReference type="ARBA" id="ARBA00023125"/>
    </source>
</evidence>
<keyword evidence="2" id="KW-0238">DNA-binding</keyword>
<evidence type="ECO:0000256" key="1">
    <source>
        <dbReference type="ARBA" id="ARBA00004123"/>
    </source>
</evidence>
<sequence length="132" mass="14528">MVPKTKPPKPKPNLAGFPAGTWRQSPFILPTMSPETKNGNSGSSLARKNGVGYSTISEIKKNSGAITNYASALDNEDESLYRKVMKMAENKDLYAAVYTWFMQLRSEGQPISGPLICEKALEMNEKMVAILI</sequence>
<dbReference type="PANTHER" id="PTHR19303">
    <property type="entry name" value="TRANSPOSON"/>
    <property type="match status" value="1"/>
</dbReference>
<dbReference type="SUPFAM" id="SSF46689">
    <property type="entry name" value="Homeodomain-like"/>
    <property type="match status" value="1"/>
</dbReference>
<dbReference type="Proteomes" id="UP001235939">
    <property type="component" value="Chromosome 05"/>
</dbReference>
<dbReference type="InterPro" id="IPR050863">
    <property type="entry name" value="CenT-Element_Derived"/>
</dbReference>
<evidence type="ECO:0000259" key="4">
    <source>
        <dbReference type="Pfam" id="PF03221"/>
    </source>
</evidence>
<keyword evidence="6" id="KW-1185">Reference proteome</keyword>
<dbReference type="InterPro" id="IPR009057">
    <property type="entry name" value="Homeodomain-like_sf"/>
</dbReference>
<proteinExistence type="predicted"/>
<organism evidence="5 6">
    <name type="scientific">Cordylochernes scorpioides</name>
    <dbReference type="NCBI Taxonomy" id="51811"/>
    <lineage>
        <taxon>Eukaryota</taxon>
        <taxon>Metazoa</taxon>
        <taxon>Ecdysozoa</taxon>
        <taxon>Arthropoda</taxon>
        <taxon>Chelicerata</taxon>
        <taxon>Arachnida</taxon>
        <taxon>Pseudoscorpiones</taxon>
        <taxon>Cheliferoidea</taxon>
        <taxon>Chernetidae</taxon>
        <taxon>Cordylochernes</taxon>
    </lineage>
</organism>
<dbReference type="InterPro" id="IPR006600">
    <property type="entry name" value="HTH_CenpB_DNA-bd_dom"/>
</dbReference>
<dbReference type="PANTHER" id="PTHR19303:SF75">
    <property type="entry name" value="HTH CENPB-TYPE DOMAIN-CONTAINING PROTEIN"/>
    <property type="match status" value="1"/>
</dbReference>
<dbReference type="Pfam" id="PF03221">
    <property type="entry name" value="HTH_Tnp_Tc5"/>
    <property type="match status" value="1"/>
</dbReference>
<gene>
    <name evidence="5" type="ORF">LAZ67_5002735</name>
</gene>
<feature type="compositionally biased region" description="Polar residues" evidence="3">
    <location>
        <begin position="33"/>
        <end position="47"/>
    </location>
</feature>
<protein>
    <recommendedName>
        <fullName evidence="4">HTH CENPB-type domain-containing protein</fullName>
    </recommendedName>
</protein>
<evidence type="ECO:0000256" key="3">
    <source>
        <dbReference type="SAM" id="MobiDB-lite"/>
    </source>
</evidence>
<feature type="domain" description="HTH CENPB-type" evidence="4">
    <location>
        <begin position="90"/>
        <end position="123"/>
    </location>
</feature>
<evidence type="ECO:0000313" key="5">
    <source>
        <dbReference type="EMBL" id="UYV67993.1"/>
    </source>
</evidence>
<accession>A0ABY6KJQ0</accession>
<dbReference type="EMBL" id="CP092867">
    <property type="protein sequence ID" value="UYV67993.1"/>
    <property type="molecule type" value="Genomic_DNA"/>
</dbReference>
<feature type="region of interest" description="Disordered" evidence="3">
    <location>
        <begin position="28"/>
        <end position="47"/>
    </location>
</feature>